<dbReference type="PANTHER" id="PTHR19265">
    <property type="entry name" value="MEIOSIS-SPECIFIC NUCLEAR STRUCTURAL PROTEIN 1"/>
    <property type="match status" value="1"/>
</dbReference>
<keyword evidence="10" id="KW-0539">Nucleus</keyword>
<evidence type="ECO:0000313" key="17">
    <source>
        <dbReference type="EnsemblMetazoa" id="CapteP151678"/>
    </source>
</evidence>
<keyword evidence="9" id="KW-0206">Cytoskeleton</keyword>
<evidence type="ECO:0000256" key="11">
    <source>
        <dbReference type="ARBA" id="ARBA00023254"/>
    </source>
</evidence>
<proteinExistence type="inferred from homology"/>
<evidence type="ECO:0000313" key="16">
    <source>
        <dbReference type="EMBL" id="ELU11376.1"/>
    </source>
</evidence>
<keyword evidence="12" id="KW-0966">Cell projection</keyword>
<evidence type="ECO:0000256" key="13">
    <source>
        <dbReference type="ARBA" id="ARBA00046114"/>
    </source>
</evidence>
<keyword evidence="11" id="KW-0469">Meiosis</keyword>
<evidence type="ECO:0000256" key="9">
    <source>
        <dbReference type="ARBA" id="ARBA00023212"/>
    </source>
</evidence>
<evidence type="ECO:0000256" key="1">
    <source>
        <dbReference type="ARBA" id="ARBA00004123"/>
    </source>
</evidence>
<dbReference type="InterPro" id="IPR043597">
    <property type="entry name" value="TPH_dom"/>
</dbReference>
<gene>
    <name evidence="16" type="ORF">CAPTEDRAFT_151678</name>
</gene>
<dbReference type="HOGENOM" id="CLU_1877444_0_0_1"/>
<dbReference type="STRING" id="283909.R7V4T9"/>
<evidence type="ECO:0000256" key="10">
    <source>
        <dbReference type="ARBA" id="ARBA00023242"/>
    </source>
</evidence>
<dbReference type="OrthoDB" id="197839at2759"/>
<evidence type="ECO:0000256" key="7">
    <source>
        <dbReference type="ARBA" id="ARBA00023054"/>
    </source>
</evidence>
<reference evidence="16 18" key="2">
    <citation type="journal article" date="2013" name="Nature">
        <title>Insights into bilaterian evolution from three spiralian genomes.</title>
        <authorList>
            <person name="Simakov O."/>
            <person name="Marletaz F."/>
            <person name="Cho S.J."/>
            <person name="Edsinger-Gonzales E."/>
            <person name="Havlak P."/>
            <person name="Hellsten U."/>
            <person name="Kuo D.H."/>
            <person name="Larsson T."/>
            <person name="Lv J."/>
            <person name="Arendt D."/>
            <person name="Savage R."/>
            <person name="Osoegawa K."/>
            <person name="de Jong P."/>
            <person name="Grimwood J."/>
            <person name="Chapman J.A."/>
            <person name="Shapiro H."/>
            <person name="Aerts A."/>
            <person name="Otillar R.P."/>
            <person name="Terry A.Y."/>
            <person name="Boore J.L."/>
            <person name="Grigoriev I.V."/>
            <person name="Lindberg D.R."/>
            <person name="Seaver E.C."/>
            <person name="Weisblat D.A."/>
            <person name="Putnam N.H."/>
            <person name="Rokhsar D.S."/>
        </authorList>
    </citation>
    <scope>NUCLEOTIDE SEQUENCE</scope>
    <source>
        <strain evidence="16 18">I ESC-2004</strain>
    </source>
</reference>
<evidence type="ECO:0000256" key="14">
    <source>
        <dbReference type="SAM" id="MobiDB-lite"/>
    </source>
</evidence>
<dbReference type="PANTHER" id="PTHR19265:SF0">
    <property type="entry name" value="MEIOSIS-SPECIFIC NUCLEAR STRUCTURAL PROTEIN 1"/>
    <property type="match status" value="1"/>
</dbReference>
<accession>R7V4T9</accession>
<dbReference type="Proteomes" id="UP000014760">
    <property type="component" value="Unassembled WGS sequence"/>
</dbReference>
<protein>
    <recommendedName>
        <fullName evidence="4">Meiosis-specific nuclear structural protein 1</fullName>
    </recommendedName>
</protein>
<feature type="domain" description="Trichohyalin-plectin-homology" evidence="15">
    <location>
        <begin position="1"/>
        <end position="108"/>
    </location>
</feature>
<organism evidence="16">
    <name type="scientific">Capitella teleta</name>
    <name type="common">Polychaete worm</name>
    <dbReference type="NCBI Taxonomy" id="283909"/>
    <lineage>
        <taxon>Eukaryota</taxon>
        <taxon>Metazoa</taxon>
        <taxon>Spiralia</taxon>
        <taxon>Lophotrochozoa</taxon>
        <taxon>Annelida</taxon>
        <taxon>Polychaeta</taxon>
        <taxon>Sedentaria</taxon>
        <taxon>Scolecida</taxon>
        <taxon>Capitellidae</taxon>
        <taxon>Capitella</taxon>
    </lineage>
</organism>
<reference evidence="18" key="1">
    <citation type="submission" date="2012-12" db="EMBL/GenBank/DDBJ databases">
        <authorList>
            <person name="Hellsten U."/>
            <person name="Grimwood J."/>
            <person name="Chapman J.A."/>
            <person name="Shapiro H."/>
            <person name="Aerts A."/>
            <person name="Otillar R.P."/>
            <person name="Terry A.Y."/>
            <person name="Boore J.L."/>
            <person name="Simakov O."/>
            <person name="Marletaz F."/>
            <person name="Cho S.-J."/>
            <person name="Edsinger-Gonzales E."/>
            <person name="Havlak P."/>
            <person name="Kuo D.-H."/>
            <person name="Larsson T."/>
            <person name="Lv J."/>
            <person name="Arendt D."/>
            <person name="Savage R."/>
            <person name="Osoegawa K."/>
            <person name="de Jong P."/>
            <person name="Lindberg D.R."/>
            <person name="Seaver E.C."/>
            <person name="Weisblat D.A."/>
            <person name="Putnam N.H."/>
            <person name="Grigoriev I.V."/>
            <person name="Rokhsar D.S."/>
        </authorList>
    </citation>
    <scope>NUCLEOTIDE SEQUENCE</scope>
    <source>
        <strain evidence="18">I ESC-2004</strain>
    </source>
</reference>
<evidence type="ECO:0000313" key="18">
    <source>
        <dbReference type="Proteomes" id="UP000014760"/>
    </source>
</evidence>
<evidence type="ECO:0000256" key="2">
    <source>
        <dbReference type="ARBA" id="ARBA00004611"/>
    </source>
</evidence>
<dbReference type="EMBL" id="AMQN01040517">
    <property type="status" value="NOT_ANNOTATED_CDS"/>
    <property type="molecule type" value="Genomic_DNA"/>
</dbReference>
<dbReference type="GO" id="GO:0051321">
    <property type="term" value="P:meiotic cell cycle"/>
    <property type="evidence" value="ECO:0007669"/>
    <property type="project" value="UniProtKB-KW"/>
</dbReference>
<dbReference type="GO" id="GO:0031514">
    <property type="term" value="C:motile cilium"/>
    <property type="evidence" value="ECO:0007669"/>
    <property type="project" value="TreeGrafter"/>
</dbReference>
<comment type="subcellular location">
    <subcellularLocation>
        <location evidence="2">Cytoplasm</location>
        <location evidence="2">Cytoskeleton</location>
        <location evidence="2">Flagellum axoneme</location>
    </subcellularLocation>
    <subcellularLocation>
        <location evidence="1">Nucleus</location>
    </subcellularLocation>
</comment>
<evidence type="ECO:0000256" key="5">
    <source>
        <dbReference type="ARBA" id="ARBA00022490"/>
    </source>
</evidence>
<keyword evidence="18" id="KW-1185">Reference proteome</keyword>
<dbReference type="Pfam" id="PF13868">
    <property type="entry name" value="TPH"/>
    <property type="match status" value="1"/>
</dbReference>
<evidence type="ECO:0000256" key="6">
    <source>
        <dbReference type="ARBA" id="ARBA00022846"/>
    </source>
</evidence>
<feature type="region of interest" description="Disordered" evidence="14">
    <location>
        <begin position="60"/>
        <end position="79"/>
    </location>
</feature>
<dbReference type="EMBL" id="KB296723">
    <property type="protein sequence ID" value="ELU11376.1"/>
    <property type="molecule type" value="Genomic_DNA"/>
</dbReference>
<dbReference type="GO" id="GO:0005634">
    <property type="term" value="C:nucleus"/>
    <property type="evidence" value="ECO:0007669"/>
    <property type="project" value="UniProtKB-SubCell"/>
</dbReference>
<comment type="function">
    <text evidence="13">Microtubule inner protein (MIP) part of the dynein-decorated doublet microtubules (DMTs) in cilia axoneme, which is required for motile cilia beating. May play a role in the control of meiotic division and germ cell differentiation through regulation of pairing and recombination during meiosis. Required for sperm flagella assembly. May play a role in the assembly and function of the outer dynein arm-docking complex (ODA-DC). ODA-DC mediates outer dynein arms (ODA) binding onto the axonemal doublet microtubules.</text>
</comment>
<evidence type="ECO:0000256" key="12">
    <source>
        <dbReference type="ARBA" id="ARBA00023273"/>
    </source>
</evidence>
<comment type="similarity">
    <text evidence="3">Belongs to the MNS1 family.</text>
</comment>
<keyword evidence="6" id="KW-0282">Flagellum</keyword>
<keyword evidence="5" id="KW-0963">Cytoplasm</keyword>
<dbReference type="InterPro" id="IPR026504">
    <property type="entry name" value="MNS1"/>
</dbReference>
<keyword evidence="7" id="KW-0175">Coiled coil</keyword>
<dbReference type="EnsemblMetazoa" id="CapteT151678">
    <property type="protein sequence ID" value="CapteP151678"/>
    <property type="gene ID" value="CapteG151678"/>
</dbReference>
<dbReference type="GO" id="GO:0044782">
    <property type="term" value="P:cilium organization"/>
    <property type="evidence" value="ECO:0007669"/>
    <property type="project" value="TreeGrafter"/>
</dbReference>
<keyword evidence="8" id="KW-0969">Cilium</keyword>
<evidence type="ECO:0000259" key="15">
    <source>
        <dbReference type="Pfam" id="PF13868"/>
    </source>
</evidence>
<name>R7V4T9_CAPTE</name>
<sequence length="145" mass="17788">MHFKKLRQQAEKDEEEQFKKEMLAKFAEDDRIEQMNVQKRRMKQAEHKRAVEKLLEDRRAQFSQDREHELSERRAEQEMEEFRKRIVEEERARLLREHAPKLLGYLPKGVIRDEEDLSMLGPDFQERYTKRQIDPFEDSGWDARK</sequence>
<evidence type="ECO:0000256" key="4">
    <source>
        <dbReference type="ARBA" id="ARBA00014813"/>
    </source>
</evidence>
<evidence type="ECO:0000256" key="8">
    <source>
        <dbReference type="ARBA" id="ARBA00023069"/>
    </source>
</evidence>
<dbReference type="AlphaFoldDB" id="R7V4T9"/>
<evidence type="ECO:0000256" key="3">
    <source>
        <dbReference type="ARBA" id="ARBA00009158"/>
    </source>
</evidence>
<reference evidence="17" key="3">
    <citation type="submission" date="2015-06" db="UniProtKB">
        <authorList>
            <consortium name="EnsemblMetazoa"/>
        </authorList>
    </citation>
    <scope>IDENTIFICATION</scope>
</reference>